<dbReference type="SUPFAM" id="SSF47862">
    <property type="entry name" value="Saposin"/>
    <property type="match status" value="1"/>
</dbReference>
<name>A0A914X9U3_9BILA</name>
<evidence type="ECO:0000256" key="2">
    <source>
        <dbReference type="SAM" id="SignalP"/>
    </source>
</evidence>
<feature type="chain" id="PRO_5037770286" evidence="2">
    <location>
        <begin position="17"/>
        <end position="117"/>
    </location>
</feature>
<accession>A0A914X9U3</accession>
<keyword evidence="1" id="KW-1015">Disulfide bond</keyword>
<dbReference type="PROSITE" id="PS50015">
    <property type="entry name" value="SAP_B"/>
    <property type="match status" value="1"/>
</dbReference>
<evidence type="ECO:0000313" key="5">
    <source>
        <dbReference type="WBParaSite" id="PSAMB.scaffold702size43436.g8032.t1"/>
    </source>
</evidence>
<protein>
    <submittedName>
        <fullName evidence="5">Saposin B-type domain-containing protein</fullName>
    </submittedName>
</protein>
<feature type="domain" description="Saposin B-type" evidence="3">
    <location>
        <begin position="25"/>
        <end position="105"/>
    </location>
</feature>
<dbReference type="Proteomes" id="UP000887566">
    <property type="component" value="Unplaced"/>
</dbReference>
<evidence type="ECO:0000256" key="1">
    <source>
        <dbReference type="ARBA" id="ARBA00023157"/>
    </source>
</evidence>
<keyword evidence="2" id="KW-0732">Signal</keyword>
<proteinExistence type="predicted"/>
<dbReference type="AlphaFoldDB" id="A0A914X9U3"/>
<reference evidence="5" key="1">
    <citation type="submission" date="2022-11" db="UniProtKB">
        <authorList>
            <consortium name="WormBaseParasite"/>
        </authorList>
    </citation>
    <scope>IDENTIFICATION</scope>
</reference>
<dbReference type="WBParaSite" id="PSAMB.scaffold702size43436.g8032.t1">
    <property type="protein sequence ID" value="PSAMB.scaffold702size43436.g8032.t1"/>
    <property type="gene ID" value="PSAMB.scaffold702size43436.g8032"/>
</dbReference>
<organism evidence="4 5">
    <name type="scientific">Plectus sambesii</name>
    <dbReference type="NCBI Taxonomy" id="2011161"/>
    <lineage>
        <taxon>Eukaryota</taxon>
        <taxon>Metazoa</taxon>
        <taxon>Ecdysozoa</taxon>
        <taxon>Nematoda</taxon>
        <taxon>Chromadorea</taxon>
        <taxon>Plectida</taxon>
        <taxon>Plectina</taxon>
        <taxon>Plectoidea</taxon>
        <taxon>Plectidae</taxon>
        <taxon>Plectus</taxon>
    </lineage>
</organism>
<dbReference type="InterPro" id="IPR008139">
    <property type="entry name" value="SaposinB_dom"/>
</dbReference>
<keyword evidence="4" id="KW-1185">Reference proteome</keyword>
<dbReference type="InterPro" id="IPR011001">
    <property type="entry name" value="Saposin-like"/>
</dbReference>
<evidence type="ECO:0000259" key="3">
    <source>
        <dbReference type="PROSITE" id="PS50015"/>
    </source>
</evidence>
<feature type="signal peptide" evidence="2">
    <location>
        <begin position="1"/>
        <end position="16"/>
    </location>
</feature>
<sequence>MKLLIVLAALCAFVYAKPQEKGIGEEIECDLCHYFGPTLEDWADKELSDIDNFLKDECKLLPFIANKCLQWVEDHLDEIVILLKTDECISGCIACNKVCGCDFTNCKPSCRKECPSC</sequence>
<dbReference type="Gene3D" id="1.10.225.10">
    <property type="entry name" value="Saposin-like"/>
    <property type="match status" value="1"/>
</dbReference>
<evidence type="ECO:0000313" key="4">
    <source>
        <dbReference type="Proteomes" id="UP000887566"/>
    </source>
</evidence>